<gene>
    <name evidence="1" type="ORF">PG991_003711</name>
</gene>
<evidence type="ECO:0000313" key="1">
    <source>
        <dbReference type="EMBL" id="KAK8026655.1"/>
    </source>
</evidence>
<name>A0ABR1S5H6_9PEZI</name>
<evidence type="ECO:0000313" key="2">
    <source>
        <dbReference type="Proteomes" id="UP001396898"/>
    </source>
</evidence>
<keyword evidence="2" id="KW-1185">Reference proteome</keyword>
<sequence length="521" mass="57493">MRSGRNKRFEYPTSGDATSQLEEHSLGFSLLGLLMLALQISRFAIDKRLEFGPNGCQLESTCNVVECFDDLPLQCSPAVSAFDQYHGPVFNTLSHTTCHKACFTGRWVHRKKSLTVCLVGSTTASCTPRQQGSKDLDMPPFSARPAHPAKEYLEHQSVDFDDGTQPLGARKFESLHLSHEVVHNPQCFFNSAAADRKLLSGATFPDGREIQDTRHLCVHFDRLEDAKLAQDKKMTSGMSIWAMARAMRDVAQGCRVRNILFAHVSSLTGEHIGALRDVASLVALGDSDARLESTCLNWLAKIFRSLNVDVARVLILAEKAKKGIANGLRLCSSAMLQSPAWLEISLTAFNNNNAGDTAEFISLTTLARIRSFYSNIPGISSHGSHLKGNVYSQHSRISYGYVDNIVAAAAIQSDRTHSGSMAIIHPTHQSSHCGYKNNAQYGRLRRYVSVFSCSQTSTYQYIDITITEIIPASAGRYAPKEKDMWRERGNVHVGEAALMDKVAKTVKQIKCKPSKGVTYIS</sequence>
<comment type="caution">
    <text evidence="1">The sequence shown here is derived from an EMBL/GenBank/DDBJ whole genome shotgun (WGS) entry which is preliminary data.</text>
</comment>
<accession>A0ABR1S5H6</accession>
<proteinExistence type="predicted"/>
<dbReference type="Proteomes" id="UP001396898">
    <property type="component" value="Unassembled WGS sequence"/>
</dbReference>
<protein>
    <submittedName>
        <fullName evidence="1">Uncharacterized protein</fullName>
    </submittedName>
</protein>
<dbReference type="EMBL" id="JAQQWI010000007">
    <property type="protein sequence ID" value="KAK8026655.1"/>
    <property type="molecule type" value="Genomic_DNA"/>
</dbReference>
<reference evidence="1 2" key="1">
    <citation type="submission" date="2023-01" db="EMBL/GenBank/DDBJ databases">
        <title>Analysis of 21 Apiospora genomes using comparative genomics revels a genus with tremendous synthesis potential of carbohydrate active enzymes and secondary metabolites.</title>
        <authorList>
            <person name="Sorensen T."/>
        </authorList>
    </citation>
    <scope>NUCLEOTIDE SEQUENCE [LARGE SCALE GENOMIC DNA]</scope>
    <source>
        <strain evidence="1 2">CBS 20057</strain>
    </source>
</reference>
<organism evidence="1 2">
    <name type="scientific">Apiospora marii</name>
    <dbReference type="NCBI Taxonomy" id="335849"/>
    <lineage>
        <taxon>Eukaryota</taxon>
        <taxon>Fungi</taxon>
        <taxon>Dikarya</taxon>
        <taxon>Ascomycota</taxon>
        <taxon>Pezizomycotina</taxon>
        <taxon>Sordariomycetes</taxon>
        <taxon>Xylariomycetidae</taxon>
        <taxon>Amphisphaeriales</taxon>
        <taxon>Apiosporaceae</taxon>
        <taxon>Apiospora</taxon>
    </lineage>
</organism>